<gene>
    <name evidence="2" type="ORF">KIL84_019572</name>
</gene>
<comment type="caution">
    <text evidence="2">The sequence shown here is derived from an EMBL/GenBank/DDBJ whole genome shotgun (WGS) entry which is preliminary data.</text>
</comment>
<evidence type="ECO:0000256" key="1">
    <source>
        <dbReference type="SAM" id="MobiDB-lite"/>
    </source>
</evidence>
<reference evidence="2" key="1">
    <citation type="submission" date="2021-09" db="EMBL/GenBank/DDBJ databases">
        <title>The genome of Mauremys mutica provides insights into the evolution of semi-aquatic lifestyle.</title>
        <authorList>
            <person name="Gong S."/>
            <person name="Gao Y."/>
        </authorList>
    </citation>
    <scope>NUCLEOTIDE SEQUENCE</scope>
    <source>
        <strain evidence="2">MM-2020</strain>
        <tissue evidence="2">Muscle</tissue>
    </source>
</reference>
<sequence>MAFITVRPHHQHLSLHVLPASPSLCASHRLSRLTPYPSHVSLPTGCWTGHDFSPHLVKSLEPHGMQQILTQAQSSPLLSNPGGAGVQGEERELGKRDQQGISDPISALYHRVTGGSSSSQAEHCI</sequence>
<organism evidence="2 3">
    <name type="scientific">Mauremys mutica</name>
    <name type="common">yellowpond turtle</name>
    <dbReference type="NCBI Taxonomy" id="74926"/>
    <lineage>
        <taxon>Eukaryota</taxon>
        <taxon>Metazoa</taxon>
        <taxon>Chordata</taxon>
        <taxon>Craniata</taxon>
        <taxon>Vertebrata</taxon>
        <taxon>Euteleostomi</taxon>
        <taxon>Archelosauria</taxon>
        <taxon>Testudinata</taxon>
        <taxon>Testudines</taxon>
        <taxon>Cryptodira</taxon>
        <taxon>Durocryptodira</taxon>
        <taxon>Testudinoidea</taxon>
        <taxon>Geoemydidae</taxon>
        <taxon>Geoemydinae</taxon>
        <taxon>Mauremys</taxon>
    </lineage>
</organism>
<dbReference type="AlphaFoldDB" id="A0A9D4BA56"/>
<protein>
    <submittedName>
        <fullName evidence="2">Uncharacterized protein</fullName>
    </submittedName>
</protein>
<proteinExistence type="predicted"/>
<keyword evidence="3" id="KW-1185">Reference proteome</keyword>
<evidence type="ECO:0000313" key="3">
    <source>
        <dbReference type="Proteomes" id="UP000827986"/>
    </source>
</evidence>
<evidence type="ECO:0000313" key="2">
    <source>
        <dbReference type="EMBL" id="KAH1186823.1"/>
    </source>
</evidence>
<dbReference type="Proteomes" id="UP000827986">
    <property type="component" value="Unassembled WGS sequence"/>
</dbReference>
<name>A0A9D4BA56_9SAUR</name>
<dbReference type="EMBL" id="JAHDVG010000463">
    <property type="protein sequence ID" value="KAH1186823.1"/>
    <property type="molecule type" value="Genomic_DNA"/>
</dbReference>
<accession>A0A9D4BA56</accession>
<feature type="region of interest" description="Disordered" evidence="1">
    <location>
        <begin position="74"/>
        <end position="106"/>
    </location>
</feature>
<feature type="compositionally biased region" description="Basic and acidic residues" evidence="1">
    <location>
        <begin position="88"/>
        <end position="98"/>
    </location>
</feature>